<dbReference type="InterPro" id="IPR045698">
    <property type="entry name" value="Rab3GAP1_C"/>
</dbReference>
<dbReference type="InterPro" id="IPR026147">
    <property type="entry name" value="Rab3GAP1_conserved"/>
</dbReference>
<feature type="domain" description="Rab3GAP catalytic subunit conserved" evidence="10">
    <location>
        <begin position="49"/>
        <end position="201"/>
    </location>
</feature>
<sequence length="398" mass="45498">MLNCCIERKKAREEHQKDFFEYESAEGSSTDEEFFDCADKPDEEMKKVHPIGRLSKFQNLKLIETGEPLYIPKTQEPVPKTEDQLDEDADVLLKLGTDALGSEMRAKMMSASLLSDMESFKAANPGAILEDFVRWYSPRDWEETEGMDQWGQTKGTLSTRMQIENNIWAQMWKSAKPIPANKQKLLFVDTKEAEKVLHFLESRTISQVCELLLPILLQVAIYRLAKEAAKLDVELDNGSAKLQNLIKISEGISRERKLPARRVETIVQEMAQFELNVSTVNSLKYKLNPSGKEHDGFAESVRNLVKGKEVKIEKESEIGQHILTLFLDAQNNANLVEKEDNKEVKRVLNSPKVREYVMRVEAVRPAIYSAMCPQFLRVIITKDDIRMAGAFSEDISFF</sequence>
<dbReference type="PANTHER" id="PTHR21422:SF9">
    <property type="entry name" value="RAB3 GTPASE-ACTIVATING PROTEIN CATALYTIC SUBUNIT"/>
    <property type="match status" value="1"/>
</dbReference>
<name>A0AAW1V967_9CUCU</name>
<proteinExistence type="inferred from homology"/>
<evidence type="ECO:0000313" key="12">
    <source>
        <dbReference type="EMBL" id="KAK9888464.1"/>
    </source>
</evidence>
<dbReference type="GO" id="GO:0005783">
    <property type="term" value="C:endoplasmic reticulum"/>
    <property type="evidence" value="ECO:0007669"/>
    <property type="project" value="UniProtKB-SubCell"/>
</dbReference>
<dbReference type="EMBL" id="JARQZJ010000121">
    <property type="protein sequence ID" value="KAK9888464.1"/>
    <property type="molecule type" value="Genomic_DNA"/>
</dbReference>
<evidence type="ECO:0000256" key="3">
    <source>
        <dbReference type="ARBA" id="ARBA00004496"/>
    </source>
</evidence>
<keyword evidence="7" id="KW-0963">Cytoplasm</keyword>
<reference evidence="12 13" key="1">
    <citation type="submission" date="2023-03" db="EMBL/GenBank/DDBJ databases">
        <title>Genome insight into feeding habits of ladybird beetles.</title>
        <authorList>
            <person name="Li H.-S."/>
            <person name="Huang Y.-H."/>
            <person name="Pang H."/>
        </authorList>
    </citation>
    <scope>NUCLEOTIDE SEQUENCE [LARGE SCALE GENOMIC DNA]</scope>
    <source>
        <strain evidence="12">SYSU_2023b</strain>
        <tissue evidence="12">Whole body</tissue>
    </source>
</reference>
<dbReference type="GO" id="GO:0005096">
    <property type="term" value="F:GTPase activator activity"/>
    <property type="evidence" value="ECO:0007669"/>
    <property type="project" value="UniProtKB-KW"/>
</dbReference>
<evidence type="ECO:0000256" key="7">
    <source>
        <dbReference type="ARBA" id="ARBA00022490"/>
    </source>
</evidence>
<dbReference type="InterPro" id="IPR045700">
    <property type="entry name" value="Rab3GAP1"/>
</dbReference>
<keyword evidence="13" id="KW-1185">Reference proteome</keyword>
<dbReference type="GO" id="GO:0005794">
    <property type="term" value="C:Golgi apparatus"/>
    <property type="evidence" value="ECO:0007669"/>
    <property type="project" value="UniProtKB-SubCell"/>
</dbReference>
<dbReference type="Pfam" id="PF13890">
    <property type="entry name" value="Rab3-GTPase_cat"/>
    <property type="match status" value="1"/>
</dbReference>
<comment type="caution">
    <text evidence="12">The sequence shown here is derived from an EMBL/GenBank/DDBJ whole genome shotgun (WGS) entry which is preliminary data.</text>
</comment>
<evidence type="ECO:0000259" key="10">
    <source>
        <dbReference type="Pfam" id="PF13890"/>
    </source>
</evidence>
<evidence type="ECO:0000256" key="9">
    <source>
        <dbReference type="ARBA" id="ARBA00023034"/>
    </source>
</evidence>
<evidence type="ECO:0000256" key="6">
    <source>
        <dbReference type="ARBA" id="ARBA00022468"/>
    </source>
</evidence>
<dbReference type="PANTHER" id="PTHR21422">
    <property type="entry name" value="RAB3 GTPASE-ACTIVATING PROTEIN CATALYTIC SUBUNIT"/>
    <property type="match status" value="1"/>
</dbReference>
<comment type="subcellular location">
    <subcellularLocation>
        <location evidence="3">Cytoplasm</location>
    </subcellularLocation>
    <subcellularLocation>
        <location evidence="2">Endoplasmic reticulum</location>
    </subcellularLocation>
    <subcellularLocation>
        <location evidence="1">Golgi apparatus</location>
        <location evidence="1">cis-Golgi network</location>
    </subcellularLocation>
</comment>
<evidence type="ECO:0000256" key="8">
    <source>
        <dbReference type="ARBA" id="ARBA00022824"/>
    </source>
</evidence>
<evidence type="ECO:0000256" key="5">
    <source>
        <dbReference type="ARBA" id="ARBA00015817"/>
    </source>
</evidence>
<evidence type="ECO:0000313" key="13">
    <source>
        <dbReference type="Proteomes" id="UP001431783"/>
    </source>
</evidence>
<keyword evidence="9" id="KW-0333">Golgi apparatus</keyword>
<evidence type="ECO:0000259" key="11">
    <source>
        <dbReference type="Pfam" id="PF19533"/>
    </source>
</evidence>
<dbReference type="Pfam" id="PF19533">
    <property type="entry name" value="Rab3-GAP_cat_C"/>
    <property type="match status" value="1"/>
</dbReference>
<dbReference type="Proteomes" id="UP001431783">
    <property type="component" value="Unassembled WGS sequence"/>
</dbReference>
<keyword evidence="6" id="KW-0343">GTPase activation</keyword>
<comment type="similarity">
    <text evidence="4">Belongs to the Rab3-GAP catalytic subunit family.</text>
</comment>
<gene>
    <name evidence="12" type="ORF">WA026_000711</name>
</gene>
<evidence type="ECO:0000256" key="4">
    <source>
        <dbReference type="ARBA" id="ARBA00008856"/>
    </source>
</evidence>
<organism evidence="12 13">
    <name type="scientific">Henosepilachna vigintioctopunctata</name>
    <dbReference type="NCBI Taxonomy" id="420089"/>
    <lineage>
        <taxon>Eukaryota</taxon>
        <taxon>Metazoa</taxon>
        <taxon>Ecdysozoa</taxon>
        <taxon>Arthropoda</taxon>
        <taxon>Hexapoda</taxon>
        <taxon>Insecta</taxon>
        <taxon>Pterygota</taxon>
        <taxon>Neoptera</taxon>
        <taxon>Endopterygota</taxon>
        <taxon>Coleoptera</taxon>
        <taxon>Polyphaga</taxon>
        <taxon>Cucujiformia</taxon>
        <taxon>Coccinelloidea</taxon>
        <taxon>Coccinellidae</taxon>
        <taxon>Epilachninae</taxon>
        <taxon>Epilachnini</taxon>
        <taxon>Henosepilachna</taxon>
    </lineage>
</organism>
<accession>A0AAW1V967</accession>
<protein>
    <recommendedName>
        <fullName evidence="5">Rab3 GTPase-activating protein catalytic subunit</fullName>
    </recommendedName>
</protein>
<evidence type="ECO:0000256" key="1">
    <source>
        <dbReference type="ARBA" id="ARBA00004222"/>
    </source>
</evidence>
<keyword evidence="8" id="KW-0256">Endoplasmic reticulum</keyword>
<dbReference type="AlphaFoldDB" id="A0AAW1V967"/>
<evidence type="ECO:0000256" key="2">
    <source>
        <dbReference type="ARBA" id="ARBA00004240"/>
    </source>
</evidence>
<feature type="domain" description="Rab3GAP catalytic subunit C-terminal" evidence="11">
    <location>
        <begin position="212"/>
        <end position="398"/>
    </location>
</feature>